<dbReference type="InterPro" id="IPR003660">
    <property type="entry name" value="HAMP_dom"/>
</dbReference>
<gene>
    <name evidence="7" type="ordered locus">Rsph17025_4246</name>
</gene>
<reference evidence="7" key="1">
    <citation type="submission" date="2007-04" db="EMBL/GenBank/DDBJ databases">
        <title>Complete sequence of plasmid pRSPA03 of Rhodobacter sphaeroides ATCC 17025.</title>
        <authorList>
            <consortium name="US DOE Joint Genome Institute"/>
            <person name="Copeland A."/>
            <person name="Lucas S."/>
            <person name="Lapidus A."/>
            <person name="Barry K."/>
            <person name="Detter J.C."/>
            <person name="Glavina del Rio T."/>
            <person name="Hammon N."/>
            <person name="Israni S."/>
            <person name="Dalin E."/>
            <person name="Tice H."/>
            <person name="Pitluck S."/>
            <person name="Chertkov O."/>
            <person name="Brettin T."/>
            <person name="Bruce D."/>
            <person name="Han C."/>
            <person name="Schmutz J."/>
            <person name="Larimer F."/>
            <person name="Land M."/>
            <person name="Hauser L."/>
            <person name="Kyrpides N."/>
            <person name="Kim E."/>
            <person name="Richardson P."/>
            <person name="Mackenzie C."/>
            <person name="Choudhary M."/>
            <person name="Donohue T.J."/>
            <person name="Kaplan S."/>
        </authorList>
    </citation>
    <scope>NUCLEOTIDE SEQUENCE [LARGE SCALE GENOMIC DNA]</scope>
    <source>
        <strain evidence="7">ATCC 17025</strain>
        <plasmid evidence="7">pRSPA03</plasmid>
    </source>
</reference>
<dbReference type="Pfam" id="PF00015">
    <property type="entry name" value="MCPsignal"/>
    <property type="match status" value="1"/>
</dbReference>
<name>A4X0D2_CERS5</name>
<accession>A4X0D2</accession>
<dbReference type="BioCyc" id="RSPH349102:G1G8M-4382-MONOMER"/>
<keyword evidence="1" id="KW-0145">Chemotaxis</keyword>
<feature type="domain" description="HAMP" evidence="6">
    <location>
        <begin position="208"/>
        <end position="260"/>
    </location>
</feature>
<dbReference type="KEGG" id="rsq:Rsph17025_4246"/>
<dbReference type="CDD" id="cd06225">
    <property type="entry name" value="HAMP"/>
    <property type="match status" value="1"/>
</dbReference>
<organism evidence="7">
    <name type="scientific">Cereibacter sphaeroides (strain ATCC 17025 / ATH 2.4.3)</name>
    <name type="common">Rhodobacter sphaeroides</name>
    <dbReference type="NCBI Taxonomy" id="349102"/>
    <lineage>
        <taxon>Bacteria</taxon>
        <taxon>Pseudomonadati</taxon>
        <taxon>Pseudomonadota</taxon>
        <taxon>Alphaproteobacteria</taxon>
        <taxon>Rhodobacterales</taxon>
        <taxon>Paracoccaceae</taxon>
        <taxon>Cereibacter</taxon>
    </lineage>
</organism>
<evidence type="ECO:0000313" key="7">
    <source>
        <dbReference type="EMBL" id="ABP73096.1"/>
    </source>
</evidence>
<dbReference type="PANTHER" id="PTHR43531:SF11">
    <property type="entry name" value="METHYL-ACCEPTING CHEMOTAXIS PROTEIN 3"/>
    <property type="match status" value="1"/>
</dbReference>
<evidence type="ECO:0000256" key="2">
    <source>
        <dbReference type="ARBA" id="ARBA00029447"/>
    </source>
</evidence>
<dbReference type="InterPro" id="IPR004090">
    <property type="entry name" value="Chemotax_Me-accpt_rcpt"/>
</dbReference>
<dbReference type="SMART" id="SM00283">
    <property type="entry name" value="MA"/>
    <property type="match status" value="1"/>
</dbReference>
<evidence type="ECO:0000256" key="3">
    <source>
        <dbReference type="PROSITE-ProRule" id="PRU00284"/>
    </source>
</evidence>
<dbReference type="InterPro" id="IPR004089">
    <property type="entry name" value="MCPsignal_dom"/>
</dbReference>
<evidence type="ECO:0000259" key="5">
    <source>
        <dbReference type="PROSITE" id="PS50111"/>
    </source>
</evidence>
<dbReference type="SMART" id="SM00304">
    <property type="entry name" value="HAMP"/>
    <property type="match status" value="1"/>
</dbReference>
<evidence type="ECO:0000259" key="6">
    <source>
        <dbReference type="PROSITE" id="PS50885"/>
    </source>
</evidence>
<dbReference type="GO" id="GO:0005886">
    <property type="term" value="C:plasma membrane"/>
    <property type="evidence" value="ECO:0007669"/>
    <property type="project" value="TreeGrafter"/>
</dbReference>
<feature type="compositionally biased region" description="Basic and acidic residues" evidence="4">
    <location>
        <begin position="542"/>
        <end position="562"/>
    </location>
</feature>
<evidence type="ECO:0008006" key="8">
    <source>
        <dbReference type="Google" id="ProtNLM"/>
    </source>
</evidence>
<dbReference type="PRINTS" id="PR00260">
    <property type="entry name" value="CHEMTRNSDUCR"/>
</dbReference>
<feature type="compositionally biased region" description="Low complexity" evidence="4">
    <location>
        <begin position="284"/>
        <end position="301"/>
    </location>
</feature>
<keyword evidence="7" id="KW-0614">Plasmid</keyword>
<dbReference type="GO" id="GO:0004888">
    <property type="term" value="F:transmembrane signaling receptor activity"/>
    <property type="evidence" value="ECO:0007669"/>
    <property type="project" value="InterPro"/>
</dbReference>
<geneLocation type="plasmid" evidence="7">
    <name>pRSPA03</name>
</geneLocation>
<feature type="domain" description="Methyl-accepting transducer" evidence="5">
    <location>
        <begin position="265"/>
        <end position="480"/>
    </location>
</feature>
<dbReference type="EMBL" id="CP000664">
    <property type="protein sequence ID" value="ABP73096.1"/>
    <property type="molecule type" value="Genomic_DNA"/>
</dbReference>
<dbReference type="eggNOG" id="COG0840">
    <property type="taxonomic scope" value="Bacteria"/>
</dbReference>
<dbReference type="HOGENOM" id="CLU_000445_107_16_5"/>
<dbReference type="PANTHER" id="PTHR43531">
    <property type="entry name" value="PROTEIN ICFG"/>
    <property type="match status" value="1"/>
</dbReference>
<evidence type="ECO:0000256" key="4">
    <source>
        <dbReference type="SAM" id="MobiDB-lite"/>
    </source>
</evidence>
<keyword evidence="3" id="KW-0807">Transducer</keyword>
<comment type="similarity">
    <text evidence="2">Belongs to the methyl-accepting chemotaxis (MCP) protein family.</text>
</comment>
<dbReference type="InterPro" id="IPR051310">
    <property type="entry name" value="MCP_chemotaxis"/>
</dbReference>
<sequence length="562" mass="59230">MSIKIKLALAFLFVFTLFLIATGLSLQRLQAMNARIETLAQVEFPAAVLVERMVAEQQRESAALRDHMVATEDAELEKFEKAVFAARNERDSLLAELQALVSSEAERAKLVRIGELNIEGNRRNDAALERSKLFDLGGAAHVLHDPSASGSRAERSRLLSELREHQAADVAAAVNASRQTYSTALRDLLIAVGTAIVTGAIAAFLITRSIVRGLREALALSERVANGDLIATSNLRGRDEIGRLLTANNRMILKLREVVGTVGASVQQVTANSSAMAATSEELSQGAQEQASATEQASASVEQMAANIKQTADNAGATEIMARKSAERARASGTAVAEAVSAMQAIAERINVVQDIARQTDLLALNAAVEAARAGEHGRGFAVVASEVRKLAERSQTAASEISALSTRTVQTATAAGQMLGELVPDIESTSNLVSGISVASRELALGAQQVATAIQQLDTVTQQTTSASIELASGAEVLSGQSEELQRTMTHFRLEATTATSKAPAAGSAVHVEGPARSPRGATPNLKAAPKAKAPGGFALDMEKGASDDMLDKDFRRHDAA</sequence>
<dbReference type="AlphaFoldDB" id="A4X0D2"/>
<dbReference type="PROSITE" id="PS50885">
    <property type="entry name" value="HAMP"/>
    <property type="match status" value="1"/>
</dbReference>
<protein>
    <recommendedName>
        <fullName evidence="8">Methyl-accepting chemotaxis protein</fullName>
    </recommendedName>
</protein>
<proteinExistence type="inferred from homology"/>
<feature type="region of interest" description="Disordered" evidence="4">
    <location>
        <begin position="280"/>
        <end position="301"/>
    </location>
</feature>
<dbReference type="SUPFAM" id="SSF58104">
    <property type="entry name" value="Methyl-accepting chemotaxis protein (MCP) signaling domain"/>
    <property type="match status" value="1"/>
</dbReference>
<feature type="region of interest" description="Disordered" evidence="4">
    <location>
        <begin position="499"/>
        <end position="562"/>
    </location>
</feature>
<dbReference type="Pfam" id="PF12729">
    <property type="entry name" value="4HB_MCP_1"/>
    <property type="match status" value="1"/>
</dbReference>
<dbReference type="GO" id="GO:0007165">
    <property type="term" value="P:signal transduction"/>
    <property type="evidence" value="ECO:0007669"/>
    <property type="project" value="UniProtKB-KW"/>
</dbReference>
<evidence type="ECO:0000256" key="1">
    <source>
        <dbReference type="ARBA" id="ARBA00022500"/>
    </source>
</evidence>
<dbReference type="PROSITE" id="PS50111">
    <property type="entry name" value="CHEMOTAXIS_TRANSDUC_2"/>
    <property type="match status" value="1"/>
</dbReference>
<dbReference type="InterPro" id="IPR024478">
    <property type="entry name" value="HlyB_4HB_MCP"/>
</dbReference>
<dbReference type="Gene3D" id="1.10.287.950">
    <property type="entry name" value="Methyl-accepting chemotaxis protein"/>
    <property type="match status" value="1"/>
</dbReference>
<dbReference type="GO" id="GO:0006935">
    <property type="term" value="P:chemotaxis"/>
    <property type="evidence" value="ECO:0007669"/>
    <property type="project" value="UniProtKB-KW"/>
</dbReference>